<name>A0A918MZK9_9BURK</name>
<accession>A0A918MZK9</accession>
<dbReference type="RefSeq" id="WP_189385712.1">
    <property type="nucleotide sequence ID" value="NZ_BAABFY010000048.1"/>
</dbReference>
<evidence type="ECO:0000256" key="1">
    <source>
        <dbReference type="SAM" id="MobiDB-lite"/>
    </source>
</evidence>
<feature type="compositionally biased region" description="Polar residues" evidence="1">
    <location>
        <begin position="28"/>
        <end position="53"/>
    </location>
</feature>
<evidence type="ECO:0000313" key="2">
    <source>
        <dbReference type="EMBL" id="GGW92936.1"/>
    </source>
</evidence>
<sequence>MKLLTRLREEFSTHNASESKNNAEKNTQHSYQRVNNGMSFLSSNRLAKSKTLN</sequence>
<gene>
    <name evidence="2" type="ORF">GCM10011450_23650</name>
</gene>
<evidence type="ECO:0000313" key="3">
    <source>
        <dbReference type="Proteomes" id="UP000608345"/>
    </source>
</evidence>
<dbReference type="AlphaFoldDB" id="A0A918MZK9"/>
<keyword evidence="3" id="KW-1185">Reference proteome</keyword>
<feature type="region of interest" description="Disordered" evidence="1">
    <location>
        <begin position="1"/>
        <end position="53"/>
    </location>
</feature>
<proteinExistence type="predicted"/>
<reference evidence="2" key="1">
    <citation type="journal article" date="2014" name="Int. J. Syst. Evol. Microbiol.">
        <title>Complete genome sequence of Corynebacterium casei LMG S-19264T (=DSM 44701T), isolated from a smear-ripened cheese.</title>
        <authorList>
            <consortium name="US DOE Joint Genome Institute (JGI-PGF)"/>
            <person name="Walter F."/>
            <person name="Albersmeier A."/>
            <person name="Kalinowski J."/>
            <person name="Ruckert C."/>
        </authorList>
    </citation>
    <scope>NUCLEOTIDE SEQUENCE</scope>
    <source>
        <strain evidence="2">KCTC 23732</strain>
    </source>
</reference>
<feature type="compositionally biased region" description="Basic and acidic residues" evidence="1">
    <location>
        <begin position="1"/>
        <end position="12"/>
    </location>
</feature>
<dbReference type="Proteomes" id="UP000608345">
    <property type="component" value="Unassembled WGS sequence"/>
</dbReference>
<comment type="caution">
    <text evidence="2">The sequence shown here is derived from an EMBL/GenBank/DDBJ whole genome shotgun (WGS) entry which is preliminary data.</text>
</comment>
<dbReference type="EMBL" id="BMYS01000019">
    <property type="protein sequence ID" value="GGW92936.1"/>
    <property type="molecule type" value="Genomic_DNA"/>
</dbReference>
<reference evidence="2" key="2">
    <citation type="submission" date="2020-09" db="EMBL/GenBank/DDBJ databases">
        <authorList>
            <person name="Sun Q."/>
            <person name="Kim S."/>
        </authorList>
    </citation>
    <scope>NUCLEOTIDE SEQUENCE</scope>
    <source>
        <strain evidence="2">KCTC 23732</strain>
    </source>
</reference>
<organism evidence="2 3">
    <name type="scientific">Advenella faeciporci</name>
    <dbReference type="NCBI Taxonomy" id="797535"/>
    <lineage>
        <taxon>Bacteria</taxon>
        <taxon>Pseudomonadati</taxon>
        <taxon>Pseudomonadota</taxon>
        <taxon>Betaproteobacteria</taxon>
        <taxon>Burkholderiales</taxon>
        <taxon>Alcaligenaceae</taxon>
    </lineage>
</organism>
<protein>
    <submittedName>
        <fullName evidence="2">Uncharacterized protein</fullName>
    </submittedName>
</protein>